<evidence type="ECO:0000313" key="3">
    <source>
        <dbReference type="Proteomes" id="UP000324585"/>
    </source>
</evidence>
<evidence type="ECO:0000313" key="2">
    <source>
        <dbReference type="EMBL" id="KAA8496951.1"/>
    </source>
</evidence>
<evidence type="ECO:0000256" key="1">
    <source>
        <dbReference type="SAM" id="Phobius"/>
    </source>
</evidence>
<proteinExistence type="predicted"/>
<name>A0A5J4YZ86_PORPP</name>
<dbReference type="Proteomes" id="UP000324585">
    <property type="component" value="Unassembled WGS sequence"/>
</dbReference>
<keyword evidence="1" id="KW-1133">Transmembrane helix</keyword>
<accession>A0A5J4YZ86</accession>
<keyword evidence="3" id="KW-1185">Reference proteome</keyword>
<sequence length="132" mass="15248">MSGMRGVVPFTSWVHMRLVLLVFGFAYVGMKVQNKVEQQNYKALVGEVNPRLTQHVRRLRDEEAALDERIAVLLHKPFAYPHRNICQPAFRRKWSKWNLAQRRAVETLTEIDEVGTDGRGLEQDETAARESS</sequence>
<organism evidence="2 3">
    <name type="scientific">Porphyridium purpureum</name>
    <name type="common">Red alga</name>
    <name type="synonym">Porphyridium cruentum</name>
    <dbReference type="NCBI Taxonomy" id="35688"/>
    <lineage>
        <taxon>Eukaryota</taxon>
        <taxon>Rhodophyta</taxon>
        <taxon>Bangiophyceae</taxon>
        <taxon>Porphyridiales</taxon>
        <taxon>Porphyridiaceae</taxon>
        <taxon>Porphyridium</taxon>
    </lineage>
</organism>
<dbReference type="AlphaFoldDB" id="A0A5J4YZ86"/>
<keyword evidence="1" id="KW-0812">Transmembrane</keyword>
<protein>
    <submittedName>
        <fullName evidence="2">Uncharacterized protein</fullName>
    </submittedName>
</protein>
<keyword evidence="1" id="KW-0472">Membrane</keyword>
<dbReference type="EMBL" id="VRMN01000002">
    <property type="protein sequence ID" value="KAA8496951.1"/>
    <property type="molecule type" value="Genomic_DNA"/>
</dbReference>
<reference evidence="3" key="1">
    <citation type="journal article" date="2019" name="Nat. Commun.">
        <title>Expansion of phycobilisome linker gene families in mesophilic red algae.</title>
        <authorList>
            <person name="Lee J."/>
            <person name="Kim D."/>
            <person name="Bhattacharya D."/>
            <person name="Yoon H.S."/>
        </authorList>
    </citation>
    <scope>NUCLEOTIDE SEQUENCE [LARGE SCALE GENOMIC DNA]</scope>
    <source>
        <strain evidence="3">CCMP 1328</strain>
    </source>
</reference>
<gene>
    <name evidence="2" type="ORF">FVE85_0680</name>
</gene>
<comment type="caution">
    <text evidence="2">The sequence shown here is derived from an EMBL/GenBank/DDBJ whole genome shotgun (WGS) entry which is preliminary data.</text>
</comment>
<feature type="transmembrane region" description="Helical" evidence="1">
    <location>
        <begin position="12"/>
        <end position="30"/>
    </location>
</feature>